<protein>
    <submittedName>
        <fullName evidence="3">HMCN</fullName>
    </submittedName>
</protein>
<evidence type="ECO:0000256" key="2">
    <source>
        <dbReference type="ARBA" id="ARBA00022525"/>
    </source>
</evidence>
<proteinExistence type="predicted"/>
<name>A0A8S3SRN3_MYTED</name>
<evidence type="ECO:0000313" key="4">
    <source>
        <dbReference type="Proteomes" id="UP000683360"/>
    </source>
</evidence>
<sequence>MPCSTTCGNGSMFRKRQCFSPSSSGGLMCVGDNMEYLNACNLGIVQLTGNGALGHLHHALSLVGMVLNKRIRSCDNPKPSDDGQDCVWPSMESVTCNLGQCRVDGECGSWMTTPCSTSCETVLYIGKRICDSQAPSKGRLMCVGDNMEYLKACNLRNCQLTGNGAHGRLRHTLSHVVGIKHRIRSCDNPKPSDDGKDCVGPSIESVICNL</sequence>
<dbReference type="SUPFAM" id="SSF82895">
    <property type="entry name" value="TSP-1 type 1 repeat"/>
    <property type="match status" value="2"/>
</dbReference>
<comment type="subcellular location">
    <subcellularLocation>
        <location evidence="1">Secreted</location>
    </subcellularLocation>
</comment>
<dbReference type="GO" id="GO:0004222">
    <property type="term" value="F:metalloendopeptidase activity"/>
    <property type="evidence" value="ECO:0007669"/>
    <property type="project" value="TreeGrafter"/>
</dbReference>
<dbReference type="PANTHER" id="PTHR13723:SF281">
    <property type="entry name" value="PAPILIN"/>
    <property type="match status" value="1"/>
</dbReference>
<dbReference type="InterPro" id="IPR036383">
    <property type="entry name" value="TSP1_rpt_sf"/>
</dbReference>
<dbReference type="InterPro" id="IPR000884">
    <property type="entry name" value="TSP1_rpt"/>
</dbReference>
<dbReference type="Proteomes" id="UP000683360">
    <property type="component" value="Unassembled WGS sequence"/>
</dbReference>
<gene>
    <name evidence="3" type="ORF">MEDL_37590</name>
</gene>
<dbReference type="GO" id="GO:0031012">
    <property type="term" value="C:extracellular matrix"/>
    <property type="evidence" value="ECO:0007669"/>
    <property type="project" value="TreeGrafter"/>
</dbReference>
<comment type="caution">
    <text evidence="3">The sequence shown here is derived from an EMBL/GenBank/DDBJ whole genome shotgun (WGS) entry which is preliminary data.</text>
</comment>
<dbReference type="EMBL" id="CAJPWZ010001804">
    <property type="protein sequence ID" value="CAG2224397.1"/>
    <property type="molecule type" value="Genomic_DNA"/>
</dbReference>
<dbReference type="AlphaFoldDB" id="A0A8S3SRN3"/>
<keyword evidence="4" id="KW-1185">Reference proteome</keyword>
<organism evidence="3 4">
    <name type="scientific">Mytilus edulis</name>
    <name type="common">Blue mussel</name>
    <dbReference type="NCBI Taxonomy" id="6550"/>
    <lineage>
        <taxon>Eukaryota</taxon>
        <taxon>Metazoa</taxon>
        <taxon>Spiralia</taxon>
        <taxon>Lophotrochozoa</taxon>
        <taxon>Mollusca</taxon>
        <taxon>Bivalvia</taxon>
        <taxon>Autobranchia</taxon>
        <taxon>Pteriomorphia</taxon>
        <taxon>Mytilida</taxon>
        <taxon>Mytiloidea</taxon>
        <taxon>Mytilidae</taxon>
        <taxon>Mytilinae</taxon>
        <taxon>Mytilus</taxon>
    </lineage>
</organism>
<dbReference type="PANTHER" id="PTHR13723">
    <property type="entry name" value="ADAMTS A DISINTEGRIN AND METALLOPROTEASE WITH THROMBOSPONDIN MOTIFS PROTEASE"/>
    <property type="match status" value="1"/>
</dbReference>
<dbReference type="Pfam" id="PF00090">
    <property type="entry name" value="TSP_1"/>
    <property type="match status" value="4"/>
</dbReference>
<dbReference type="Gene3D" id="2.20.100.10">
    <property type="entry name" value="Thrombospondin type-1 (TSP1) repeat"/>
    <property type="match status" value="4"/>
</dbReference>
<dbReference type="GO" id="GO:0030198">
    <property type="term" value="P:extracellular matrix organization"/>
    <property type="evidence" value="ECO:0007669"/>
    <property type="project" value="TreeGrafter"/>
</dbReference>
<accession>A0A8S3SRN3</accession>
<dbReference type="PROSITE" id="PS50092">
    <property type="entry name" value="TSP1"/>
    <property type="match status" value="2"/>
</dbReference>
<evidence type="ECO:0000256" key="1">
    <source>
        <dbReference type="ARBA" id="ARBA00004613"/>
    </source>
</evidence>
<evidence type="ECO:0000313" key="3">
    <source>
        <dbReference type="EMBL" id="CAG2224397.1"/>
    </source>
</evidence>
<keyword evidence="2" id="KW-0964">Secreted</keyword>
<dbReference type="OrthoDB" id="446173at2759"/>
<dbReference type="GO" id="GO:0005576">
    <property type="term" value="C:extracellular region"/>
    <property type="evidence" value="ECO:0007669"/>
    <property type="project" value="UniProtKB-SubCell"/>
</dbReference>
<dbReference type="GO" id="GO:0006508">
    <property type="term" value="P:proteolysis"/>
    <property type="evidence" value="ECO:0007669"/>
    <property type="project" value="TreeGrafter"/>
</dbReference>
<reference evidence="3" key="1">
    <citation type="submission" date="2021-03" db="EMBL/GenBank/DDBJ databases">
        <authorList>
            <person name="Bekaert M."/>
        </authorList>
    </citation>
    <scope>NUCLEOTIDE SEQUENCE</scope>
</reference>
<dbReference type="InterPro" id="IPR050439">
    <property type="entry name" value="ADAMTS_ADAMTS-like"/>
</dbReference>